<keyword evidence="1" id="KW-1185">Reference proteome</keyword>
<proteinExistence type="predicted"/>
<accession>A0A0M3HLC1</accession>
<sequence length="69" mass="8584">MNNCFFFMKEIEKKKIREFQYLKRNNRFNEIENFNEKFSKAQFTSVLLYNNSNERNALRNYKVCRNVDD</sequence>
<dbReference type="Proteomes" id="UP000036681">
    <property type="component" value="Unplaced"/>
</dbReference>
<dbReference type="AlphaFoldDB" id="A0A0M3HLC1"/>
<evidence type="ECO:0000313" key="2">
    <source>
        <dbReference type="WBParaSite" id="ALUE_0000231601-mRNA-1"/>
    </source>
</evidence>
<evidence type="ECO:0000313" key="1">
    <source>
        <dbReference type="Proteomes" id="UP000036681"/>
    </source>
</evidence>
<dbReference type="WBParaSite" id="ALUE_0000231601-mRNA-1">
    <property type="protein sequence ID" value="ALUE_0000231601-mRNA-1"/>
    <property type="gene ID" value="ALUE_0000231601"/>
</dbReference>
<organism evidence="1 2">
    <name type="scientific">Ascaris lumbricoides</name>
    <name type="common">Giant roundworm</name>
    <dbReference type="NCBI Taxonomy" id="6252"/>
    <lineage>
        <taxon>Eukaryota</taxon>
        <taxon>Metazoa</taxon>
        <taxon>Ecdysozoa</taxon>
        <taxon>Nematoda</taxon>
        <taxon>Chromadorea</taxon>
        <taxon>Rhabditida</taxon>
        <taxon>Spirurina</taxon>
        <taxon>Ascaridomorpha</taxon>
        <taxon>Ascaridoidea</taxon>
        <taxon>Ascarididae</taxon>
        <taxon>Ascaris</taxon>
    </lineage>
</organism>
<protein>
    <submittedName>
        <fullName evidence="2">Uncharacterized protein</fullName>
    </submittedName>
</protein>
<name>A0A0M3HLC1_ASCLU</name>
<reference evidence="2" key="1">
    <citation type="submission" date="2017-02" db="UniProtKB">
        <authorList>
            <consortium name="WormBaseParasite"/>
        </authorList>
    </citation>
    <scope>IDENTIFICATION</scope>
</reference>